<evidence type="ECO:0000259" key="4">
    <source>
        <dbReference type="PROSITE" id="PS50949"/>
    </source>
</evidence>
<dbReference type="Proteomes" id="UP000199664">
    <property type="component" value="Unassembled WGS sequence"/>
</dbReference>
<proteinExistence type="predicted"/>
<dbReference type="PANTHER" id="PTHR43537">
    <property type="entry name" value="TRANSCRIPTIONAL REGULATOR, GNTR FAMILY"/>
    <property type="match status" value="1"/>
</dbReference>
<dbReference type="SUPFAM" id="SSF46785">
    <property type="entry name" value="Winged helix' DNA-binding domain"/>
    <property type="match status" value="1"/>
</dbReference>
<feature type="domain" description="HTH gntR-type" evidence="4">
    <location>
        <begin position="11"/>
        <end position="78"/>
    </location>
</feature>
<dbReference type="InterPro" id="IPR036388">
    <property type="entry name" value="WH-like_DNA-bd_sf"/>
</dbReference>
<dbReference type="STRING" id="1036779.SAMN04515666_101907"/>
<accession>A0A1H7IBQ8</accession>
<gene>
    <name evidence="5" type="ORF">SAMN04515666_101907</name>
</gene>
<dbReference type="CDD" id="cd07377">
    <property type="entry name" value="WHTH_GntR"/>
    <property type="match status" value="1"/>
</dbReference>
<reference evidence="6" key="1">
    <citation type="submission" date="2016-10" db="EMBL/GenBank/DDBJ databases">
        <authorList>
            <person name="Varghese N."/>
            <person name="Submissions S."/>
        </authorList>
    </citation>
    <scope>NUCLEOTIDE SEQUENCE [LARGE SCALE GENOMIC DNA]</scope>
    <source>
        <strain evidence="6">LMG 26383,CCUG 61248,R- 45681</strain>
    </source>
</reference>
<dbReference type="SMART" id="SM00895">
    <property type="entry name" value="FCD"/>
    <property type="match status" value="1"/>
</dbReference>
<dbReference type="AlphaFoldDB" id="A0A1H7IBQ8"/>
<dbReference type="EMBL" id="FOAN01000001">
    <property type="protein sequence ID" value="SEK59177.1"/>
    <property type="molecule type" value="Genomic_DNA"/>
</dbReference>
<dbReference type="Gene3D" id="1.20.120.530">
    <property type="entry name" value="GntR ligand-binding domain-like"/>
    <property type="match status" value="1"/>
</dbReference>
<dbReference type="InterPro" id="IPR036390">
    <property type="entry name" value="WH_DNA-bd_sf"/>
</dbReference>
<dbReference type="GO" id="GO:0003677">
    <property type="term" value="F:DNA binding"/>
    <property type="evidence" value="ECO:0007669"/>
    <property type="project" value="UniProtKB-KW"/>
</dbReference>
<keyword evidence="3" id="KW-0804">Transcription</keyword>
<dbReference type="SUPFAM" id="SSF48008">
    <property type="entry name" value="GntR ligand-binding domain-like"/>
    <property type="match status" value="1"/>
</dbReference>
<dbReference type="Pfam" id="PF00392">
    <property type="entry name" value="GntR"/>
    <property type="match status" value="1"/>
</dbReference>
<dbReference type="GO" id="GO:0003700">
    <property type="term" value="F:DNA-binding transcription factor activity"/>
    <property type="evidence" value="ECO:0007669"/>
    <property type="project" value="InterPro"/>
</dbReference>
<dbReference type="SMART" id="SM00345">
    <property type="entry name" value="HTH_GNTR"/>
    <property type="match status" value="1"/>
</dbReference>
<evidence type="ECO:0000256" key="1">
    <source>
        <dbReference type="ARBA" id="ARBA00023015"/>
    </source>
</evidence>
<protein>
    <submittedName>
        <fullName evidence="5">DNA-binding transcriptional regulator, GntR family</fullName>
    </submittedName>
</protein>
<dbReference type="Gene3D" id="1.10.10.10">
    <property type="entry name" value="Winged helix-like DNA-binding domain superfamily/Winged helix DNA-binding domain"/>
    <property type="match status" value="1"/>
</dbReference>
<sequence>MTVFADVQPVRSLAGQAYARLREAIDAGELRPGMRLREEDLATRLEMSRTPLREAVRRLEAEGFFTRDSRTLVVMTLDHQAVSELYAMREVLEGTVAAFAARHASEGDVALMRDLHAIEAGLLTRPQELARHNERFHSALNGAAHNRYLLKALNALRDARALLGSSTLLDADRAGQAHAEHDAIVSAIEARDPIRAEAAARDHIRAAGRERLRRLMQAS</sequence>
<keyword evidence="1" id="KW-0805">Transcription regulation</keyword>
<dbReference type="InterPro" id="IPR011711">
    <property type="entry name" value="GntR_C"/>
</dbReference>
<organism evidence="5 6">
    <name type="scientific">Bosea lupini</name>
    <dbReference type="NCBI Taxonomy" id="1036779"/>
    <lineage>
        <taxon>Bacteria</taxon>
        <taxon>Pseudomonadati</taxon>
        <taxon>Pseudomonadota</taxon>
        <taxon>Alphaproteobacteria</taxon>
        <taxon>Hyphomicrobiales</taxon>
        <taxon>Boseaceae</taxon>
        <taxon>Bosea</taxon>
    </lineage>
</organism>
<dbReference type="InterPro" id="IPR000524">
    <property type="entry name" value="Tscrpt_reg_HTH_GntR"/>
</dbReference>
<evidence type="ECO:0000256" key="3">
    <source>
        <dbReference type="ARBA" id="ARBA00023163"/>
    </source>
</evidence>
<evidence type="ECO:0000313" key="5">
    <source>
        <dbReference type="EMBL" id="SEK59177.1"/>
    </source>
</evidence>
<dbReference type="InterPro" id="IPR008920">
    <property type="entry name" value="TF_FadR/GntR_C"/>
</dbReference>
<keyword evidence="2 5" id="KW-0238">DNA-binding</keyword>
<dbReference type="Pfam" id="PF07729">
    <property type="entry name" value="FCD"/>
    <property type="match status" value="1"/>
</dbReference>
<name>A0A1H7IBQ8_9HYPH</name>
<dbReference type="PANTHER" id="PTHR43537:SF49">
    <property type="entry name" value="TRANSCRIPTIONAL REGULATORY PROTEIN"/>
    <property type="match status" value="1"/>
</dbReference>
<keyword evidence="6" id="KW-1185">Reference proteome</keyword>
<evidence type="ECO:0000256" key="2">
    <source>
        <dbReference type="ARBA" id="ARBA00023125"/>
    </source>
</evidence>
<dbReference type="PROSITE" id="PS50949">
    <property type="entry name" value="HTH_GNTR"/>
    <property type="match status" value="1"/>
</dbReference>
<evidence type="ECO:0000313" key="6">
    <source>
        <dbReference type="Proteomes" id="UP000199664"/>
    </source>
</evidence>